<name>A0A3P8YI50_ESOLU</name>
<dbReference type="InterPro" id="IPR036812">
    <property type="entry name" value="NAD(P)_OxRdtase_dom_sf"/>
</dbReference>
<reference evidence="2" key="3">
    <citation type="submission" date="2025-08" db="UniProtKB">
        <authorList>
            <consortium name="Ensembl"/>
        </authorList>
    </citation>
    <scope>IDENTIFICATION</scope>
</reference>
<dbReference type="GO" id="GO:0016491">
    <property type="term" value="F:oxidoreductase activity"/>
    <property type="evidence" value="ECO:0007669"/>
    <property type="project" value="InterPro"/>
</dbReference>
<dbReference type="AlphaFoldDB" id="A0A3P8YI50"/>
<keyword evidence="3" id="KW-1185">Reference proteome</keyword>
<dbReference type="PANTHER" id="PTHR43827">
    <property type="entry name" value="2,5-DIKETO-D-GLUCONIC ACID REDUCTASE"/>
    <property type="match status" value="1"/>
</dbReference>
<dbReference type="InParanoid" id="A0A3P8YI50"/>
<evidence type="ECO:0000313" key="3">
    <source>
        <dbReference type="Proteomes" id="UP000265140"/>
    </source>
</evidence>
<protein>
    <recommendedName>
        <fullName evidence="1">Tc1-like transposase DDE domain-containing protein</fullName>
    </recommendedName>
</protein>
<dbReference type="InterPro" id="IPR036397">
    <property type="entry name" value="RNaseH_sf"/>
</dbReference>
<dbReference type="Proteomes" id="UP000265140">
    <property type="component" value="Chromosome 7"/>
</dbReference>
<reference evidence="2" key="2">
    <citation type="submission" date="2020-02" db="EMBL/GenBank/DDBJ databases">
        <title>Esox lucius (northern pike) genome, fEsoLuc1, primary haplotype.</title>
        <authorList>
            <person name="Myers G."/>
            <person name="Karagic N."/>
            <person name="Meyer A."/>
            <person name="Pippel M."/>
            <person name="Reichard M."/>
            <person name="Winkler S."/>
            <person name="Tracey A."/>
            <person name="Sims Y."/>
            <person name="Howe K."/>
            <person name="Rhie A."/>
            <person name="Formenti G."/>
            <person name="Durbin R."/>
            <person name="Fedrigo O."/>
            <person name="Jarvis E.D."/>
        </authorList>
    </citation>
    <scope>NUCLEOTIDE SEQUENCE [LARGE SCALE GENOMIC DNA]</scope>
</reference>
<accession>A0A3P8YI50</accession>
<dbReference type="PANTHER" id="PTHR43827:SF11">
    <property type="entry name" value="GLYOXAL REDUCTASE-LIKE"/>
    <property type="match status" value="1"/>
</dbReference>
<evidence type="ECO:0000313" key="2">
    <source>
        <dbReference type="Ensembl" id="ENSELUP00000015600.3"/>
    </source>
</evidence>
<organism evidence="2 3">
    <name type="scientific">Esox lucius</name>
    <name type="common">Northern pike</name>
    <dbReference type="NCBI Taxonomy" id="8010"/>
    <lineage>
        <taxon>Eukaryota</taxon>
        <taxon>Metazoa</taxon>
        <taxon>Chordata</taxon>
        <taxon>Craniata</taxon>
        <taxon>Vertebrata</taxon>
        <taxon>Euteleostomi</taxon>
        <taxon>Actinopterygii</taxon>
        <taxon>Neopterygii</taxon>
        <taxon>Teleostei</taxon>
        <taxon>Protacanthopterygii</taxon>
        <taxon>Esociformes</taxon>
        <taxon>Esocidae</taxon>
        <taxon>Esox</taxon>
    </lineage>
</organism>
<dbReference type="Pfam" id="PF13358">
    <property type="entry name" value="DDE_3"/>
    <property type="match status" value="1"/>
</dbReference>
<evidence type="ECO:0000259" key="1">
    <source>
        <dbReference type="Pfam" id="PF13358"/>
    </source>
</evidence>
<dbReference type="Ensembl" id="ENSELUT00000024721.3">
    <property type="protein sequence ID" value="ENSELUP00000015600.3"/>
    <property type="gene ID" value="ENSELUG00000015539.3"/>
</dbReference>
<dbReference type="InterPro" id="IPR020471">
    <property type="entry name" value="AKR"/>
</dbReference>
<sequence length="184" mass="20866">CPLMDLMPPKKLTKADFLRDVLVEGLGVYIHLYPTHWPGTDDMSIKVWMEDHQIKNLSWPAQSPELNPIENLWNLIKRKMDGHKPSNKAKLLEFLFPSQTGTKLGVGHFCRDLSVCFQAYSSLGKAALLSEPEVMAEGHSRSAVQVLLRWATQQGVVELPWSSQPERSYMDSGTRFCKRDLSVV</sequence>
<feature type="domain" description="Tc1-like transposase DDE" evidence="1">
    <location>
        <begin position="44"/>
        <end position="87"/>
    </location>
</feature>
<dbReference type="Gene3D" id="3.20.20.100">
    <property type="entry name" value="NADP-dependent oxidoreductase domain"/>
    <property type="match status" value="1"/>
</dbReference>
<reference evidence="3" key="1">
    <citation type="journal article" date="2014" name="PLoS ONE">
        <title>The genome and linkage map of the northern pike (Esox lucius): conserved synteny revealed between the salmonid sister group and the Neoteleostei.</title>
        <authorList>
            <person name="Rondeau E.B."/>
            <person name="Minkley D.R."/>
            <person name="Leong J.S."/>
            <person name="Messmer A.M."/>
            <person name="Jantzen J.R."/>
            <person name="von Schalburg K.R."/>
            <person name="Lemon C."/>
            <person name="Bird N.H."/>
            <person name="Koop B.F."/>
        </authorList>
    </citation>
    <scope>NUCLEOTIDE SEQUENCE</scope>
</reference>
<dbReference type="Gene3D" id="3.30.420.10">
    <property type="entry name" value="Ribonuclease H-like superfamily/Ribonuclease H"/>
    <property type="match status" value="1"/>
</dbReference>
<dbReference type="InterPro" id="IPR038717">
    <property type="entry name" value="Tc1-like_DDE_dom"/>
</dbReference>
<reference evidence="2" key="4">
    <citation type="submission" date="2025-09" db="UniProtKB">
        <authorList>
            <consortium name="Ensembl"/>
        </authorList>
    </citation>
    <scope>IDENTIFICATION</scope>
</reference>
<dbReference type="SUPFAM" id="SSF51430">
    <property type="entry name" value="NAD(P)-linked oxidoreductase"/>
    <property type="match status" value="1"/>
</dbReference>
<dbReference type="GO" id="GO:0003676">
    <property type="term" value="F:nucleic acid binding"/>
    <property type="evidence" value="ECO:0007669"/>
    <property type="project" value="InterPro"/>
</dbReference>
<proteinExistence type="predicted"/>